<keyword evidence="4" id="KW-1185">Reference proteome</keyword>
<evidence type="ECO:0000313" key="4">
    <source>
        <dbReference type="Proteomes" id="UP001220228"/>
    </source>
</evidence>
<dbReference type="PANTHER" id="PTHR13707">
    <property type="entry name" value="KETOACID-COENZYME A TRANSFERASE"/>
    <property type="match status" value="1"/>
</dbReference>
<organism evidence="3 4">
    <name type="scientific">Lacticaseibacillus huelsenbergensis</name>
    <dbReference type="NCBI Taxonomy" id="3035291"/>
    <lineage>
        <taxon>Bacteria</taxon>
        <taxon>Bacillati</taxon>
        <taxon>Bacillota</taxon>
        <taxon>Bacilli</taxon>
        <taxon>Lactobacillales</taxon>
        <taxon>Lactobacillaceae</taxon>
        <taxon>Lacticaseibacillus</taxon>
    </lineage>
</organism>
<dbReference type="NCBIfam" id="TIGR02428">
    <property type="entry name" value="pcaJ_scoB_fam"/>
    <property type="match status" value="1"/>
</dbReference>
<protein>
    <submittedName>
        <fullName evidence="3">3-oxoacid CoA-transferase subunit B</fullName>
    </submittedName>
</protein>
<dbReference type="PANTHER" id="PTHR13707:SF60">
    <property type="entry name" value="ACETATE COA-TRANSFERASE SUBUNIT ALPHA"/>
    <property type="match status" value="1"/>
</dbReference>
<sequence>MISRTYIAKRVADELEDGQIVNLGIGIPTLIPKFISDDKHIIFQSENGIINIGPAPKPGEPENPNIFDAGGSPATIKPGGQFIDSAKAFGLIRSGKVDVTVLGAVQVDAQGNIANWIIPNKMLVGFGGAMDLVTCAKEVIVAMEHTAKGQIKILDECTFPLTGAHCVSKIITELAVFHITDHGMVLTEISPKTTLDEVRARTGAHFNVADNLKVSQIADEAVEV</sequence>
<comment type="similarity">
    <text evidence="1">Belongs to the 3-oxoacid CoA-transferase subunit B family.</text>
</comment>
<accession>A0ABY8DSA3</accession>
<gene>
    <name evidence="3" type="ORF">LHUE1_000619</name>
</gene>
<keyword evidence="2" id="KW-0808">Transferase</keyword>
<dbReference type="Pfam" id="PF01144">
    <property type="entry name" value="CoA_trans"/>
    <property type="match status" value="1"/>
</dbReference>
<reference evidence="3 4" key="1">
    <citation type="submission" date="2023-03" db="EMBL/GenBank/DDBJ databases">
        <authorList>
            <person name="Ruckert-Reed C."/>
        </authorList>
    </citation>
    <scope>NUCLEOTIDE SEQUENCE [LARGE SCALE GENOMIC DNA]</scope>
    <source>
        <strain evidence="3 4">DSM 115425</strain>
    </source>
</reference>
<evidence type="ECO:0000313" key="3">
    <source>
        <dbReference type="EMBL" id="WFB39868.1"/>
    </source>
</evidence>
<dbReference type="SUPFAM" id="SSF100950">
    <property type="entry name" value="NagB/RpiA/CoA transferase-like"/>
    <property type="match status" value="1"/>
</dbReference>
<evidence type="ECO:0000256" key="1">
    <source>
        <dbReference type="ARBA" id="ARBA00007047"/>
    </source>
</evidence>
<proteinExistence type="inferred from homology"/>
<dbReference type="InterPro" id="IPR004165">
    <property type="entry name" value="CoA_trans_fam_I"/>
</dbReference>
<dbReference type="Proteomes" id="UP001220228">
    <property type="component" value="Chromosome"/>
</dbReference>
<name>A0ABY8DSA3_9LACO</name>
<dbReference type="SMART" id="SM00882">
    <property type="entry name" value="CoA_trans"/>
    <property type="match status" value="1"/>
</dbReference>
<dbReference type="InterPro" id="IPR012791">
    <property type="entry name" value="3-oxoacid_CoA-transf_B"/>
</dbReference>
<dbReference type="EMBL" id="CP120687">
    <property type="protein sequence ID" value="WFB39868.1"/>
    <property type="molecule type" value="Genomic_DNA"/>
</dbReference>
<evidence type="ECO:0000256" key="2">
    <source>
        <dbReference type="ARBA" id="ARBA00022679"/>
    </source>
</evidence>
<dbReference type="InterPro" id="IPR037171">
    <property type="entry name" value="NagB/RpiA_transferase-like"/>
</dbReference>
<dbReference type="RefSeq" id="WP_049170316.1">
    <property type="nucleotide sequence ID" value="NZ_CP120687.1"/>
</dbReference>
<dbReference type="Gene3D" id="3.40.1080.10">
    <property type="entry name" value="Glutaconate Coenzyme A-transferase"/>
    <property type="match status" value="1"/>
</dbReference>